<dbReference type="InterPro" id="IPR036388">
    <property type="entry name" value="WH-like_DNA-bd_sf"/>
</dbReference>
<proteinExistence type="predicted"/>
<evidence type="ECO:0000259" key="4">
    <source>
        <dbReference type="PROSITE" id="PS50995"/>
    </source>
</evidence>
<evidence type="ECO:0000313" key="5">
    <source>
        <dbReference type="EMBL" id="SFF96316.1"/>
    </source>
</evidence>
<dbReference type="InterPro" id="IPR000835">
    <property type="entry name" value="HTH_MarR-typ"/>
</dbReference>
<evidence type="ECO:0000256" key="3">
    <source>
        <dbReference type="ARBA" id="ARBA00023163"/>
    </source>
</evidence>
<protein>
    <submittedName>
        <fullName evidence="5">DNA-binding transcriptional regulator, MarR family</fullName>
    </submittedName>
</protein>
<dbReference type="SMART" id="SM00347">
    <property type="entry name" value="HTH_MARR"/>
    <property type="match status" value="1"/>
</dbReference>
<evidence type="ECO:0000256" key="2">
    <source>
        <dbReference type="ARBA" id="ARBA00023125"/>
    </source>
</evidence>
<dbReference type="InterPro" id="IPR023187">
    <property type="entry name" value="Tscrpt_reg_MarR-type_CS"/>
</dbReference>
<dbReference type="InterPro" id="IPR039422">
    <property type="entry name" value="MarR/SlyA-like"/>
</dbReference>
<accession>A0A1I2N486</accession>
<evidence type="ECO:0000313" key="6">
    <source>
        <dbReference type="Proteomes" id="UP000181942"/>
    </source>
</evidence>
<dbReference type="InterPro" id="IPR036390">
    <property type="entry name" value="WH_DNA-bd_sf"/>
</dbReference>
<gene>
    <name evidence="5" type="ORF">SAMN02787118_11472</name>
</gene>
<dbReference type="OrthoDB" id="5195026at2"/>
<keyword evidence="1" id="KW-0805">Transcription regulation</keyword>
<dbReference type="Gene3D" id="1.10.10.10">
    <property type="entry name" value="Winged helix-like DNA-binding domain superfamily/Winged helix DNA-binding domain"/>
    <property type="match status" value="1"/>
</dbReference>
<dbReference type="RefSeq" id="WP_075030749.1">
    <property type="nucleotide sequence ID" value="NZ_FONR01000014.1"/>
</dbReference>
<feature type="domain" description="HTH marR-type" evidence="4">
    <location>
        <begin position="1"/>
        <end position="128"/>
    </location>
</feature>
<dbReference type="SUPFAM" id="SSF46785">
    <property type="entry name" value="Winged helix' DNA-binding domain"/>
    <property type="match status" value="1"/>
</dbReference>
<dbReference type="GO" id="GO:0003677">
    <property type="term" value="F:DNA binding"/>
    <property type="evidence" value="ECO:0007669"/>
    <property type="project" value="UniProtKB-KW"/>
</dbReference>
<organism evidence="5 6">
    <name type="scientific">Streptomyces mirabilis</name>
    <dbReference type="NCBI Taxonomy" id="68239"/>
    <lineage>
        <taxon>Bacteria</taxon>
        <taxon>Bacillati</taxon>
        <taxon>Actinomycetota</taxon>
        <taxon>Actinomycetes</taxon>
        <taxon>Kitasatosporales</taxon>
        <taxon>Streptomycetaceae</taxon>
        <taxon>Streptomyces</taxon>
    </lineage>
</organism>
<dbReference type="GO" id="GO:0006950">
    <property type="term" value="P:response to stress"/>
    <property type="evidence" value="ECO:0007669"/>
    <property type="project" value="TreeGrafter"/>
</dbReference>
<dbReference type="PANTHER" id="PTHR33164:SF99">
    <property type="entry name" value="MARR FAMILY REGULATORY PROTEIN"/>
    <property type="match status" value="1"/>
</dbReference>
<dbReference type="Pfam" id="PF12802">
    <property type="entry name" value="MarR_2"/>
    <property type="match status" value="1"/>
</dbReference>
<dbReference type="GO" id="GO:0003700">
    <property type="term" value="F:DNA-binding transcription factor activity"/>
    <property type="evidence" value="ECO:0007669"/>
    <property type="project" value="InterPro"/>
</dbReference>
<keyword evidence="2 5" id="KW-0238">DNA-binding</keyword>
<evidence type="ECO:0000256" key="1">
    <source>
        <dbReference type="ARBA" id="ARBA00023015"/>
    </source>
</evidence>
<dbReference type="AlphaFoldDB" id="A0A1I2N486"/>
<name>A0A1I2N486_9ACTN</name>
<dbReference type="Proteomes" id="UP000181942">
    <property type="component" value="Unassembled WGS sequence"/>
</dbReference>
<dbReference type="PROSITE" id="PS50995">
    <property type="entry name" value="HTH_MARR_2"/>
    <property type="match status" value="1"/>
</dbReference>
<dbReference type="PROSITE" id="PS01117">
    <property type="entry name" value="HTH_MARR_1"/>
    <property type="match status" value="1"/>
</dbReference>
<keyword evidence="3" id="KW-0804">Transcription</keyword>
<dbReference type="EMBL" id="FONR01000014">
    <property type="protein sequence ID" value="SFF96316.1"/>
    <property type="molecule type" value="Genomic_DNA"/>
</dbReference>
<sequence>MNVGGEQQLVKEWHDLLARHAVVYQTLERELQARHGIGVSEFEALEALACSENTQCRAQDLTDVVHLSQSAASRLIARMERDGFLERAICEADRRGILAVLTEEGRKRHLEAQSTHRSVLARTLRDAG</sequence>
<dbReference type="PANTHER" id="PTHR33164">
    <property type="entry name" value="TRANSCRIPTIONAL REGULATOR, MARR FAMILY"/>
    <property type="match status" value="1"/>
</dbReference>
<reference evidence="5 6" key="1">
    <citation type="submission" date="2016-10" db="EMBL/GenBank/DDBJ databases">
        <authorList>
            <person name="de Groot N.N."/>
        </authorList>
    </citation>
    <scope>NUCLEOTIDE SEQUENCE [LARGE SCALE GENOMIC DNA]</scope>
    <source>
        <strain evidence="5 6">OK461</strain>
    </source>
</reference>